<organism evidence="8 9">
    <name type="scientific">Babesia caballi</name>
    <dbReference type="NCBI Taxonomy" id="5871"/>
    <lineage>
        <taxon>Eukaryota</taxon>
        <taxon>Sar</taxon>
        <taxon>Alveolata</taxon>
        <taxon>Apicomplexa</taxon>
        <taxon>Aconoidasida</taxon>
        <taxon>Piroplasmida</taxon>
        <taxon>Babesiidae</taxon>
        <taxon>Babesia</taxon>
    </lineage>
</organism>
<reference evidence="8 9" key="1">
    <citation type="submission" date="2021-06" db="EMBL/GenBank/DDBJ databases">
        <title>Genome sequence of Babesia caballi.</title>
        <authorList>
            <person name="Yamagishi J."/>
            <person name="Kidaka T."/>
            <person name="Ochi A."/>
        </authorList>
    </citation>
    <scope>NUCLEOTIDE SEQUENCE [LARGE SCALE GENOMIC DNA]</scope>
    <source>
        <strain evidence="8">USDA-D6B2</strain>
    </source>
</reference>
<feature type="transmembrane region" description="Helical" evidence="7">
    <location>
        <begin position="730"/>
        <end position="752"/>
    </location>
</feature>
<gene>
    <name evidence="8" type="ORF">BcabD6B2_36900</name>
</gene>
<dbReference type="GO" id="GO:0005789">
    <property type="term" value="C:endoplasmic reticulum membrane"/>
    <property type="evidence" value="ECO:0007669"/>
    <property type="project" value="TreeGrafter"/>
</dbReference>
<sequence>MTEFWRTLADFICVEIQGFPFTFRENQGPPEVKRNGKGASVDSTVNRASSSHTDAFEEDVLDPLDAIPENSLKHMLKLPKHFERIMCYSLSTCMDALLFELTLMPIQAVGTLMYVVRKLVRWLTALYKEHFTVAPEDGRFPGSEMCFDDHNQNDGCFCGSEDSEGDGSGDLRIWDLKNNVALDAELQTTALYEHDTKLRLDTVNSAPLDLSESESPAQHTSGPADANKDGSGPSHDNHHKTQDKKVFRTKLALSSIRSSTTENTASSGELSDQEDVYLVNPNEACGCVRFFALVLAVVFLSRIDTSRVYHNVRGQPFFKLYVIFNMLEICERLCRSFGRDCTDNLMRTTIKIYKAYSNFDIRREKRAVSLHREQSLTNSCDARLLSSALSCESDLVENCPTSVPRSTVDTSCSENNGDAAFSLCAKVGKDHGSRGEEEGSMVKQRAHQVPSTQQAPSPPLASLGDLYAVVRKRHQTDGSSPTRQGVWLQDISTSSMDTVPDSVIQESSRGNKEWETHFLEFLMRYLLVIGYIIFHSFMHLVRVLSLNIAINSSDSAMFLLLVTNNFAEIKTTVFKKYNETSLFTIVAMDTVERFHLCFDVTMVFFKMCTVQSPVNAYVKVLKWLTQMLMLEMLIDYFKHSFLLKFNKLPGEILKRYTEVLMGDILLSRCQHLRERIVKFDFRVMCKGAYSFSHIPSRRLGFMPSPIVTLIICNIPYIRNRLTPRRFLGAIFIWLALFFLKITMSILLVAHSIKDRRDLFRLKPPMDTIGAM</sequence>
<proteinExistence type="inferred from homology"/>
<keyword evidence="3 7" id="KW-0812">Transmembrane</keyword>
<dbReference type="PANTHER" id="PTHR13317">
    <property type="entry name" value="TRANSMEMBRANE ANTERIOR POSTERIOR TRANSFORMATION PROTEIN 1 HOMOLOG"/>
    <property type="match status" value="1"/>
</dbReference>
<dbReference type="PANTHER" id="PTHR13317:SF4">
    <property type="entry name" value="TRANSMEMBRANE ANTERIOR POSTERIOR TRANSFORMATION PROTEIN 1 HOMOLOG"/>
    <property type="match status" value="1"/>
</dbReference>
<evidence type="ECO:0000256" key="2">
    <source>
        <dbReference type="ARBA" id="ARBA00008803"/>
    </source>
</evidence>
<comment type="caution">
    <text evidence="8">The sequence shown here is derived from an EMBL/GenBank/DDBJ whole genome shotgun (WGS) entry which is preliminary data.</text>
</comment>
<keyword evidence="5 7" id="KW-0472">Membrane</keyword>
<dbReference type="AlphaFoldDB" id="A0AAV4LWI1"/>
<evidence type="ECO:0000313" key="8">
    <source>
        <dbReference type="EMBL" id="GIX64255.1"/>
    </source>
</evidence>
<evidence type="ECO:0000256" key="1">
    <source>
        <dbReference type="ARBA" id="ARBA00004141"/>
    </source>
</evidence>
<evidence type="ECO:0000256" key="7">
    <source>
        <dbReference type="SAM" id="Phobius"/>
    </source>
</evidence>
<dbReference type="GeneID" id="94195736"/>
<dbReference type="EMBL" id="BPLF01000003">
    <property type="protein sequence ID" value="GIX64255.1"/>
    <property type="molecule type" value="Genomic_DNA"/>
</dbReference>
<evidence type="ECO:0000256" key="6">
    <source>
        <dbReference type="SAM" id="MobiDB-lite"/>
    </source>
</evidence>
<evidence type="ECO:0000256" key="5">
    <source>
        <dbReference type="ARBA" id="ARBA00023136"/>
    </source>
</evidence>
<dbReference type="Proteomes" id="UP001497744">
    <property type="component" value="Unassembled WGS sequence"/>
</dbReference>
<name>A0AAV4LWI1_BABCB</name>
<evidence type="ECO:0000256" key="3">
    <source>
        <dbReference type="ARBA" id="ARBA00022692"/>
    </source>
</evidence>
<keyword evidence="4 7" id="KW-1133">Transmembrane helix</keyword>
<dbReference type="Pfam" id="PF05346">
    <property type="entry name" value="DUF747"/>
    <property type="match status" value="1"/>
</dbReference>
<comment type="subcellular location">
    <subcellularLocation>
        <location evidence="1">Membrane</location>
        <topology evidence="1">Multi-pass membrane protein</topology>
    </subcellularLocation>
</comment>
<feature type="region of interest" description="Disordered" evidence="6">
    <location>
        <begin position="208"/>
        <end position="243"/>
    </location>
</feature>
<evidence type="ECO:0000313" key="9">
    <source>
        <dbReference type="Proteomes" id="UP001497744"/>
    </source>
</evidence>
<feature type="transmembrane region" description="Helical" evidence="7">
    <location>
        <begin position="699"/>
        <end position="718"/>
    </location>
</feature>
<feature type="region of interest" description="Disordered" evidence="6">
    <location>
        <begin position="430"/>
        <end position="459"/>
    </location>
</feature>
<protein>
    <submittedName>
        <fullName evidence="8">Eukaryotic membrane protein, putative</fullName>
    </submittedName>
</protein>
<evidence type="ECO:0000256" key="4">
    <source>
        <dbReference type="ARBA" id="ARBA00022989"/>
    </source>
</evidence>
<comment type="similarity">
    <text evidence="2">Belongs to the TAPT1 family.</text>
</comment>
<keyword evidence="9" id="KW-1185">Reference proteome</keyword>
<dbReference type="RefSeq" id="XP_067716324.1">
    <property type="nucleotide sequence ID" value="XM_067860223.1"/>
</dbReference>
<dbReference type="InterPro" id="IPR008010">
    <property type="entry name" value="Tatp1"/>
</dbReference>
<accession>A0AAV4LWI1</accession>